<name>A0A931IX16_9BURK</name>
<gene>
    <name evidence="9 11" type="primary">lnt</name>
    <name evidence="11" type="ORF">I7X43_05090</name>
</gene>
<dbReference type="GO" id="GO:0042158">
    <property type="term" value="P:lipoprotein biosynthetic process"/>
    <property type="evidence" value="ECO:0007669"/>
    <property type="project" value="UniProtKB-UniRule"/>
</dbReference>
<feature type="transmembrane region" description="Helical" evidence="9">
    <location>
        <begin position="130"/>
        <end position="147"/>
    </location>
</feature>
<protein>
    <recommendedName>
        <fullName evidence="9">Apolipoprotein N-acyltransferase</fullName>
        <shortName evidence="9">ALP N-acyltransferase</shortName>
        <ecNumber evidence="9">2.3.1.269</ecNumber>
    </recommendedName>
</protein>
<proteinExistence type="inferred from homology"/>
<evidence type="ECO:0000256" key="1">
    <source>
        <dbReference type="ARBA" id="ARBA00004651"/>
    </source>
</evidence>
<comment type="similarity">
    <text evidence="2 9">Belongs to the CN hydrolase family. Apolipoprotein N-acyltransferase subfamily.</text>
</comment>
<dbReference type="PANTHER" id="PTHR38686">
    <property type="entry name" value="APOLIPOPROTEIN N-ACYLTRANSFERASE"/>
    <property type="match status" value="1"/>
</dbReference>
<comment type="pathway">
    <text evidence="9">Protein modification; lipoprotein biosynthesis (N-acyl transfer).</text>
</comment>
<dbReference type="GO" id="GO:0005886">
    <property type="term" value="C:plasma membrane"/>
    <property type="evidence" value="ECO:0007669"/>
    <property type="project" value="UniProtKB-SubCell"/>
</dbReference>
<dbReference type="InterPro" id="IPR004563">
    <property type="entry name" value="Apolipo_AcylTrfase"/>
</dbReference>
<comment type="caution">
    <text evidence="11">The sequence shown here is derived from an EMBL/GenBank/DDBJ whole genome shotgun (WGS) entry which is preliminary data.</text>
</comment>
<dbReference type="EMBL" id="JAEDAL010000002">
    <property type="protein sequence ID" value="MBH9552223.1"/>
    <property type="molecule type" value="Genomic_DNA"/>
</dbReference>
<evidence type="ECO:0000256" key="7">
    <source>
        <dbReference type="ARBA" id="ARBA00023136"/>
    </source>
</evidence>
<feature type="transmembrane region" description="Helical" evidence="9">
    <location>
        <begin position="800"/>
        <end position="819"/>
    </location>
</feature>
<dbReference type="Pfam" id="PF20154">
    <property type="entry name" value="LNT_N"/>
    <property type="match status" value="1"/>
</dbReference>
<feature type="transmembrane region" description="Helical" evidence="9">
    <location>
        <begin position="758"/>
        <end position="779"/>
    </location>
</feature>
<dbReference type="PANTHER" id="PTHR38686:SF1">
    <property type="entry name" value="APOLIPOPROTEIN N-ACYLTRANSFERASE"/>
    <property type="match status" value="1"/>
</dbReference>
<evidence type="ECO:0000256" key="9">
    <source>
        <dbReference type="HAMAP-Rule" id="MF_01148"/>
    </source>
</evidence>
<keyword evidence="5 9" id="KW-0812">Transmembrane</keyword>
<accession>A0A931IX16</accession>
<dbReference type="EC" id="2.3.1.269" evidence="9"/>
<feature type="transmembrane region" description="Helical" evidence="9">
    <location>
        <begin position="65"/>
        <end position="84"/>
    </location>
</feature>
<dbReference type="InterPro" id="IPR045378">
    <property type="entry name" value="LNT_N"/>
</dbReference>
<keyword evidence="8 9" id="KW-0012">Acyltransferase</keyword>
<dbReference type="Gene3D" id="3.60.110.10">
    <property type="entry name" value="Carbon-nitrogen hydrolase"/>
    <property type="match status" value="1"/>
</dbReference>
<dbReference type="Proteomes" id="UP000620139">
    <property type="component" value="Unassembled WGS sequence"/>
</dbReference>
<evidence type="ECO:0000256" key="2">
    <source>
        <dbReference type="ARBA" id="ARBA00010065"/>
    </source>
</evidence>
<keyword evidence="12" id="KW-1185">Reference proteome</keyword>
<dbReference type="CDD" id="cd07571">
    <property type="entry name" value="ALP_N-acyl_transferase"/>
    <property type="match status" value="1"/>
</dbReference>
<evidence type="ECO:0000256" key="6">
    <source>
        <dbReference type="ARBA" id="ARBA00022989"/>
    </source>
</evidence>
<dbReference type="HAMAP" id="MF_01148">
    <property type="entry name" value="Lnt"/>
    <property type="match status" value="1"/>
</dbReference>
<evidence type="ECO:0000256" key="8">
    <source>
        <dbReference type="ARBA" id="ARBA00023315"/>
    </source>
</evidence>
<evidence type="ECO:0000256" key="5">
    <source>
        <dbReference type="ARBA" id="ARBA00022692"/>
    </source>
</evidence>
<evidence type="ECO:0000256" key="4">
    <source>
        <dbReference type="ARBA" id="ARBA00022679"/>
    </source>
</evidence>
<feature type="transmembrane region" description="Helical" evidence="9">
    <location>
        <begin position="96"/>
        <end position="118"/>
    </location>
</feature>
<dbReference type="RefSeq" id="WP_198099849.1">
    <property type="nucleotide sequence ID" value="NZ_JAEDAL010000002.1"/>
</dbReference>
<feature type="transmembrane region" description="Helical" evidence="9">
    <location>
        <begin position="200"/>
        <end position="221"/>
    </location>
</feature>
<evidence type="ECO:0000256" key="3">
    <source>
        <dbReference type="ARBA" id="ARBA00022475"/>
    </source>
</evidence>
<sequence length="824" mass="88048">MTTTPARTWRERLLSRLPDLGLLAALAVLLGLCAQGGLAWPLLGVGWVPAVLLLQRHAGWRATGLAAWAVAVVYTAAAFSWFGVAIGQYTQIGAGWGLALLLLLAPVFQPQILAYALVRQAVQRHHGAGVAALAAAGAWVACEWAWPKMLGDSLGHGLYPSLWLRQAADLGGVAGLSLLALGLNEALAAAWQRRRAGARAWGFPLAVAGAIPLLLAIYGAATLAGRPAEADQPQLRIGLVQANITDLEARRRAQGAYAVVREVLDTHYAMSHDAVERQRADAVLWSETVYPTTFAQPKSEAGAELDREIVSIVNAAGVPFVFGTYDRDREGEYNAAAFVEPGRGLLGFYRKTRPFPLTEYVPPWLDGPTLRGLLPWLGTWQPGNGPRPLPLRLRDGREVPVQALICRDDVDPSLAIAAARLGVQALLTMSNDSWFSRVPQGAELHQAVAAFRSIETRLPQFRVTTNGFSGLIDATGTVRAGTGMNERALVVGSLPVPQPVPTLMVRWGDWVGPTALAGLLLLAAGPLLRRLVRPVTPATAGAMTAAGVKVAVLPTWAWGLTLALRTLARVAVLVLAAAWLTDEAFRANSWGQLRAFVAAVVLPEAVALCLLAAFGARLRWGSREGAAAEPRLQLSRGTHQLERPLSDLAGMTRWRWPLPLSGQTLHWRAGPAWHLAGQGAAAALDAEPALNLAPAQAPFEAARAAWPPGGLASPALRFALLPLGLAIPAFLLHQHIAYGAWLGEFHSYGLRAYTLAFALWWAAWIWGVTAFAATLRVGIEGAAWLTAHLRPAWAQPARLALERLGLLALFGGLPVWLGLRLAGL</sequence>
<dbReference type="PROSITE" id="PS50263">
    <property type="entry name" value="CN_HYDROLASE"/>
    <property type="match status" value="1"/>
</dbReference>
<keyword evidence="3 9" id="KW-1003">Cell membrane</keyword>
<feature type="transmembrane region" description="Helical" evidence="9">
    <location>
        <begin position="510"/>
        <end position="528"/>
    </location>
</feature>
<dbReference type="Pfam" id="PF00795">
    <property type="entry name" value="CN_hydrolase"/>
    <property type="match status" value="1"/>
</dbReference>
<dbReference type="InterPro" id="IPR003010">
    <property type="entry name" value="C-N_Hydrolase"/>
</dbReference>
<feature type="transmembrane region" description="Helical" evidence="9">
    <location>
        <begin position="20"/>
        <end position="53"/>
    </location>
</feature>
<dbReference type="GO" id="GO:0016410">
    <property type="term" value="F:N-acyltransferase activity"/>
    <property type="evidence" value="ECO:0007669"/>
    <property type="project" value="UniProtKB-UniRule"/>
</dbReference>
<keyword evidence="7 9" id="KW-0472">Membrane</keyword>
<reference evidence="11" key="1">
    <citation type="submission" date="2020-12" db="EMBL/GenBank/DDBJ databases">
        <title>The genome sequence of Inhella sp. 4Y17.</title>
        <authorList>
            <person name="Liu Y."/>
        </authorList>
    </citation>
    <scope>NUCLEOTIDE SEQUENCE</scope>
    <source>
        <strain evidence="11">4Y10</strain>
    </source>
</reference>
<feature type="transmembrane region" description="Helical" evidence="9">
    <location>
        <begin position="167"/>
        <end position="188"/>
    </location>
</feature>
<keyword evidence="6 9" id="KW-1133">Transmembrane helix</keyword>
<comment type="catalytic activity">
    <reaction evidence="9">
        <text>N-terminal S-1,2-diacyl-sn-glyceryl-L-cysteinyl-[lipoprotein] + a glycerophospholipid = N-acyl-S-1,2-diacyl-sn-glyceryl-L-cysteinyl-[lipoprotein] + a 2-acyl-sn-glycero-3-phospholipid + H(+)</text>
        <dbReference type="Rhea" id="RHEA:48228"/>
        <dbReference type="Rhea" id="RHEA-COMP:14681"/>
        <dbReference type="Rhea" id="RHEA-COMP:14684"/>
        <dbReference type="ChEBI" id="CHEBI:15378"/>
        <dbReference type="ChEBI" id="CHEBI:136912"/>
        <dbReference type="ChEBI" id="CHEBI:140656"/>
        <dbReference type="ChEBI" id="CHEBI:140657"/>
        <dbReference type="ChEBI" id="CHEBI:140660"/>
        <dbReference type="EC" id="2.3.1.269"/>
    </reaction>
</comment>
<feature type="transmembrane region" description="Helical" evidence="9">
    <location>
        <begin position="718"/>
        <end position="738"/>
    </location>
</feature>
<comment type="caution">
    <text evidence="9">Lacks conserved residue(s) required for the propagation of feature annotation.</text>
</comment>
<dbReference type="SUPFAM" id="SSF56317">
    <property type="entry name" value="Carbon-nitrogen hydrolase"/>
    <property type="match status" value="1"/>
</dbReference>
<keyword evidence="4 9" id="KW-0808">Transferase</keyword>
<evidence type="ECO:0000259" key="10">
    <source>
        <dbReference type="PROSITE" id="PS50263"/>
    </source>
</evidence>
<evidence type="ECO:0000313" key="11">
    <source>
        <dbReference type="EMBL" id="MBH9552223.1"/>
    </source>
</evidence>
<dbReference type="NCBIfam" id="TIGR00546">
    <property type="entry name" value="lnt"/>
    <property type="match status" value="1"/>
</dbReference>
<feature type="transmembrane region" description="Helical" evidence="9">
    <location>
        <begin position="593"/>
        <end position="614"/>
    </location>
</feature>
<feature type="transmembrane region" description="Helical" evidence="9">
    <location>
        <begin position="562"/>
        <end position="581"/>
    </location>
</feature>
<organism evidence="11 12">
    <name type="scientific">Inhella gelatinilytica</name>
    <dbReference type="NCBI Taxonomy" id="2795030"/>
    <lineage>
        <taxon>Bacteria</taxon>
        <taxon>Pseudomonadati</taxon>
        <taxon>Pseudomonadota</taxon>
        <taxon>Betaproteobacteria</taxon>
        <taxon>Burkholderiales</taxon>
        <taxon>Sphaerotilaceae</taxon>
        <taxon>Inhella</taxon>
    </lineage>
</organism>
<dbReference type="InterPro" id="IPR036526">
    <property type="entry name" value="C-N_Hydrolase_sf"/>
</dbReference>
<evidence type="ECO:0000313" key="12">
    <source>
        <dbReference type="Proteomes" id="UP000620139"/>
    </source>
</evidence>
<dbReference type="AlphaFoldDB" id="A0A931IX16"/>
<comment type="function">
    <text evidence="9">Catalyzes the phospholipid dependent N-acylation of the N-terminal cysteine of apolipoprotein, the last step in lipoprotein maturation.</text>
</comment>
<comment type="subcellular location">
    <subcellularLocation>
        <location evidence="1 9">Cell membrane</location>
        <topology evidence="1 9">Multi-pass membrane protein</topology>
    </subcellularLocation>
</comment>
<feature type="domain" description="CN hydrolase" evidence="10">
    <location>
        <begin position="235"/>
        <end position="496"/>
    </location>
</feature>